<dbReference type="InterPro" id="IPR057336">
    <property type="entry name" value="GerAC_N"/>
</dbReference>
<evidence type="ECO:0000259" key="9">
    <source>
        <dbReference type="Pfam" id="PF25198"/>
    </source>
</evidence>
<dbReference type="EMBL" id="CP002902">
    <property type="protein sequence ID" value="AEJ43131.1"/>
    <property type="molecule type" value="Genomic_DNA"/>
</dbReference>
<evidence type="ECO:0000256" key="3">
    <source>
        <dbReference type="ARBA" id="ARBA00022544"/>
    </source>
</evidence>
<keyword evidence="6" id="KW-0564">Palmitate</keyword>
<dbReference type="GO" id="GO:0009847">
    <property type="term" value="P:spore germination"/>
    <property type="evidence" value="ECO:0007669"/>
    <property type="project" value="InterPro"/>
</dbReference>
<keyword evidence="5" id="KW-0472">Membrane</keyword>
<dbReference type="PANTHER" id="PTHR35789">
    <property type="entry name" value="SPORE GERMINATION PROTEIN B3"/>
    <property type="match status" value="1"/>
</dbReference>
<reference evidence="11" key="2">
    <citation type="submission" date="2011-06" db="EMBL/GenBank/DDBJ databases">
        <title>The complete genome sequence of Alicyclobacillus acidocaldarius sp. Tc-4-1.</title>
        <authorList>
            <person name="Chen Y."/>
            <person name="He Y."/>
            <person name="Dong Z."/>
            <person name="Hu S."/>
        </authorList>
    </citation>
    <scope>NUCLEOTIDE SEQUENCE [LARGE SCALE GENOMIC DNA]</scope>
    <source>
        <strain evidence="11">Tc-4-1</strain>
    </source>
</reference>
<evidence type="ECO:0000259" key="8">
    <source>
        <dbReference type="Pfam" id="PF05504"/>
    </source>
</evidence>
<proteinExistence type="inferred from homology"/>
<dbReference type="Pfam" id="PF05504">
    <property type="entry name" value="Spore_GerAC"/>
    <property type="match status" value="1"/>
</dbReference>
<keyword evidence="4" id="KW-0732">Signal</keyword>
<dbReference type="GO" id="GO:0016020">
    <property type="term" value="C:membrane"/>
    <property type="evidence" value="ECO:0007669"/>
    <property type="project" value="UniProtKB-SubCell"/>
</dbReference>
<dbReference type="Pfam" id="PF25198">
    <property type="entry name" value="Spore_GerAC_N"/>
    <property type="match status" value="1"/>
</dbReference>
<accession>F8IGW6</accession>
<evidence type="ECO:0000256" key="2">
    <source>
        <dbReference type="ARBA" id="ARBA00007886"/>
    </source>
</evidence>
<evidence type="ECO:0000313" key="11">
    <source>
        <dbReference type="Proteomes" id="UP000000292"/>
    </source>
</evidence>
<dbReference type="AlphaFoldDB" id="F8IGW6"/>
<dbReference type="eggNOG" id="ENOG502Z849">
    <property type="taxonomic scope" value="Bacteria"/>
</dbReference>
<dbReference type="KEGG" id="aad:TC41_1189"/>
<dbReference type="InterPro" id="IPR046953">
    <property type="entry name" value="Spore_GerAC-like_C"/>
</dbReference>
<dbReference type="NCBIfam" id="TIGR02887">
    <property type="entry name" value="spore_ger_x_C"/>
    <property type="match status" value="1"/>
</dbReference>
<comment type="similarity">
    <text evidence="2">Belongs to the GerABKC lipoprotein family.</text>
</comment>
<evidence type="ECO:0000256" key="1">
    <source>
        <dbReference type="ARBA" id="ARBA00004635"/>
    </source>
</evidence>
<dbReference type="Proteomes" id="UP000000292">
    <property type="component" value="Chromosome"/>
</dbReference>
<dbReference type="PROSITE" id="PS51257">
    <property type="entry name" value="PROKAR_LIPOPROTEIN"/>
    <property type="match status" value="1"/>
</dbReference>
<dbReference type="HOGENOM" id="CLU_051140_0_2_9"/>
<evidence type="ECO:0000313" key="10">
    <source>
        <dbReference type="EMBL" id="AEJ43131.1"/>
    </source>
</evidence>
<organism evidence="10 11">
    <name type="scientific">Alicyclobacillus acidocaldarius (strain Tc-4-1)</name>
    <name type="common">Bacillus acidocaldarius</name>
    <dbReference type="NCBI Taxonomy" id="1048834"/>
    <lineage>
        <taxon>Bacteria</taxon>
        <taxon>Bacillati</taxon>
        <taxon>Bacillota</taxon>
        <taxon>Bacilli</taxon>
        <taxon>Bacillales</taxon>
        <taxon>Alicyclobacillaceae</taxon>
        <taxon>Alicyclobacillus</taxon>
    </lineage>
</organism>
<feature type="domain" description="Spore germination protein N-terminal" evidence="9">
    <location>
        <begin position="36"/>
        <end position="213"/>
    </location>
</feature>
<dbReference type="PATRIC" id="fig|1048834.4.peg.1129"/>
<reference evidence="10 11" key="1">
    <citation type="journal article" date="2011" name="J. Bacteriol.">
        <title>Complete Genome Sequence of Alicyclobacillus acidocaldarius Strain Tc-4-1.</title>
        <authorList>
            <person name="Chen Y."/>
            <person name="He Y."/>
            <person name="Zhang B."/>
            <person name="Yang J."/>
            <person name="Li W."/>
            <person name="Dong Z."/>
            <person name="Hu S."/>
        </authorList>
    </citation>
    <scope>NUCLEOTIDE SEQUENCE [LARGE SCALE GENOMIC DNA]</scope>
    <source>
        <strain evidence="10 11">Tc-4-1</strain>
    </source>
</reference>
<feature type="domain" description="Spore germination GerAC-like C-terminal" evidence="8">
    <location>
        <begin position="247"/>
        <end position="413"/>
    </location>
</feature>
<evidence type="ECO:0000256" key="7">
    <source>
        <dbReference type="ARBA" id="ARBA00023288"/>
    </source>
</evidence>
<protein>
    <submittedName>
        <fullName evidence="10">Germination protein, Ger(X)C family</fullName>
    </submittedName>
</protein>
<dbReference type="PANTHER" id="PTHR35789:SF1">
    <property type="entry name" value="SPORE GERMINATION PROTEIN B3"/>
    <property type="match status" value="1"/>
</dbReference>
<sequence length="433" mass="48209">MVRGMRFTFRWPRAASRWLTLGVALFAPLATTGCYDRQELEQQAFVSVLGIDKAPGGLIDCTFRIAQPVNPTGASSRSGAQPLAGKEPITVRARSIPEAMMIANGSVERSITFSHLSLIVFGEDLAKEGVEPYIEALTRYREFRRTVPVSVSKGKASESMKAFQPMLDSAITRIADGVALVSQRTGTAPVCPIQYLIDGMENPHEDAMAPIFAVNQNVEKGEMPDTPGLSYRAGEVRREGGNPVDWMGAAIFREDRMVDEVTGKDCLYLRLLQGGVHHATLTLQDPEDPSRDIGLELHKERPAEYQVKLSNPMIITAHVPVDADVINISSTRNYADPAARQKLESELDQQVSERMERLLKRLLVDDQADVIPVSKAIRSQFMTYQQFAAFPWEERLKTAKIQVDVQIHVRRFGVQLEPIQKRPEPSSSSLRRP</sequence>
<name>F8IGW6_ALIAT</name>
<evidence type="ECO:0000256" key="5">
    <source>
        <dbReference type="ARBA" id="ARBA00023136"/>
    </source>
</evidence>
<evidence type="ECO:0000256" key="6">
    <source>
        <dbReference type="ARBA" id="ARBA00023139"/>
    </source>
</evidence>
<dbReference type="STRING" id="1048834.TC41_1189"/>
<gene>
    <name evidence="10" type="ordered locus">TC41_1189</name>
</gene>
<keyword evidence="7" id="KW-0449">Lipoprotein</keyword>
<comment type="subcellular location">
    <subcellularLocation>
        <location evidence="1">Membrane</location>
        <topology evidence="1">Lipid-anchor</topology>
    </subcellularLocation>
</comment>
<keyword evidence="3" id="KW-0309">Germination</keyword>
<dbReference type="Gene3D" id="3.30.300.210">
    <property type="entry name" value="Nutrient germinant receptor protein C, domain 3"/>
    <property type="match status" value="1"/>
</dbReference>
<dbReference type="InterPro" id="IPR038501">
    <property type="entry name" value="Spore_GerAC_C_sf"/>
</dbReference>
<evidence type="ECO:0000256" key="4">
    <source>
        <dbReference type="ARBA" id="ARBA00022729"/>
    </source>
</evidence>
<dbReference type="InterPro" id="IPR008844">
    <property type="entry name" value="Spore_GerAC-like"/>
</dbReference>